<sequence>MSTLDVTLTDHPAAAKVRETLNKKLYFYSGVCPVPSDSMVLYYGVDEQARRIDLSNATPEQLAHLTNVCENATFGRGQQDVFDQSYRKARKLDTSSFISGLERNDHIPEIVNKLTHILIKQNDKVLRSELYKLNIYDEGSFFKAHKDTPRADNMVASLVIVFPTLHEGGSLILRHDGEEFAYDSAKELGSLSTPSIGYVAFYSDVEHEVTPITSGYRITLTYNLYLEEAHQIFRIPSSANQSFRDALSAMLNDDTFLPKGGVMGFGLSHQYPVKDRFSGDD</sequence>
<comment type="similarity">
    <text evidence="1">Belongs to the iron/ascorbate-dependent oxidoreductase family.</text>
</comment>
<dbReference type="EMBL" id="JAACJM010000365">
    <property type="protein sequence ID" value="KAF5328286.1"/>
    <property type="molecule type" value="Genomic_DNA"/>
</dbReference>
<gene>
    <name evidence="3" type="ORF">D9758_018168</name>
</gene>
<dbReference type="OrthoDB" id="27483at2759"/>
<evidence type="ECO:0000313" key="3">
    <source>
        <dbReference type="EMBL" id="KAF5328286.1"/>
    </source>
</evidence>
<keyword evidence="1" id="KW-0560">Oxidoreductase</keyword>
<feature type="domain" description="Fe2OG dioxygenase" evidence="2">
    <location>
        <begin position="127"/>
        <end position="226"/>
    </location>
</feature>
<proteinExistence type="inferred from homology"/>
<dbReference type="InterPro" id="IPR044862">
    <property type="entry name" value="Pro_4_hyd_alph_FE2OG_OXY"/>
</dbReference>
<dbReference type="PROSITE" id="PS51471">
    <property type="entry name" value="FE2OG_OXY"/>
    <property type="match status" value="1"/>
</dbReference>
<dbReference type="GO" id="GO:0046872">
    <property type="term" value="F:metal ion binding"/>
    <property type="evidence" value="ECO:0007669"/>
    <property type="project" value="UniProtKB-KW"/>
</dbReference>
<keyword evidence="4" id="KW-1185">Reference proteome</keyword>
<name>A0A8H5F940_9AGAR</name>
<evidence type="ECO:0000313" key="4">
    <source>
        <dbReference type="Proteomes" id="UP000559256"/>
    </source>
</evidence>
<keyword evidence="1" id="KW-0479">Metal-binding</keyword>
<reference evidence="3 4" key="1">
    <citation type="journal article" date="2020" name="ISME J.">
        <title>Uncovering the hidden diversity of litter-decomposition mechanisms in mushroom-forming fungi.</title>
        <authorList>
            <person name="Floudas D."/>
            <person name="Bentzer J."/>
            <person name="Ahren D."/>
            <person name="Johansson T."/>
            <person name="Persson P."/>
            <person name="Tunlid A."/>
        </authorList>
    </citation>
    <scope>NUCLEOTIDE SEQUENCE [LARGE SCALE GENOMIC DNA]</scope>
    <source>
        <strain evidence="3 4">CBS 291.85</strain>
    </source>
</reference>
<dbReference type="InterPro" id="IPR005123">
    <property type="entry name" value="Oxoglu/Fe-dep_dioxygenase_dom"/>
</dbReference>
<dbReference type="PANTHER" id="PTHR33099:SF14">
    <property type="entry name" value="PROLYL 4-HYDROXYLASE ALPHA SUBUNIT FE(2+) 2OG DIOXYGENASE DOMAIN-CONTAINING PROTEIN"/>
    <property type="match status" value="1"/>
</dbReference>
<dbReference type="Proteomes" id="UP000559256">
    <property type="component" value="Unassembled WGS sequence"/>
</dbReference>
<dbReference type="PANTHER" id="PTHR33099">
    <property type="entry name" value="FE2OG DIOXYGENASE DOMAIN-CONTAINING PROTEIN"/>
    <property type="match status" value="1"/>
</dbReference>
<evidence type="ECO:0000256" key="1">
    <source>
        <dbReference type="RuleBase" id="RU003682"/>
    </source>
</evidence>
<dbReference type="AlphaFoldDB" id="A0A8H5F940"/>
<comment type="caution">
    <text evidence="3">The sequence shown here is derived from an EMBL/GenBank/DDBJ whole genome shotgun (WGS) entry which is preliminary data.</text>
</comment>
<dbReference type="GO" id="GO:0016491">
    <property type="term" value="F:oxidoreductase activity"/>
    <property type="evidence" value="ECO:0007669"/>
    <property type="project" value="UniProtKB-KW"/>
</dbReference>
<organism evidence="3 4">
    <name type="scientific">Tetrapyrgos nigripes</name>
    <dbReference type="NCBI Taxonomy" id="182062"/>
    <lineage>
        <taxon>Eukaryota</taxon>
        <taxon>Fungi</taxon>
        <taxon>Dikarya</taxon>
        <taxon>Basidiomycota</taxon>
        <taxon>Agaricomycotina</taxon>
        <taxon>Agaricomycetes</taxon>
        <taxon>Agaricomycetidae</taxon>
        <taxon>Agaricales</taxon>
        <taxon>Marasmiineae</taxon>
        <taxon>Marasmiaceae</taxon>
        <taxon>Tetrapyrgos</taxon>
    </lineage>
</organism>
<dbReference type="Pfam" id="PF13640">
    <property type="entry name" value="2OG-FeII_Oxy_3"/>
    <property type="match status" value="1"/>
</dbReference>
<keyword evidence="1" id="KW-0408">Iron</keyword>
<accession>A0A8H5F940</accession>
<dbReference type="Gene3D" id="2.60.120.620">
    <property type="entry name" value="q2cbj1_9rhob like domain"/>
    <property type="match status" value="1"/>
</dbReference>
<evidence type="ECO:0000259" key="2">
    <source>
        <dbReference type="PROSITE" id="PS51471"/>
    </source>
</evidence>
<protein>
    <recommendedName>
        <fullName evidence="2">Fe2OG dioxygenase domain-containing protein</fullName>
    </recommendedName>
</protein>